<dbReference type="PANTHER" id="PTHR35137">
    <property type="entry name" value="CHROMOPHORE LYASE CRL, CHLOROPLASTIC"/>
    <property type="match status" value="1"/>
</dbReference>
<proteinExistence type="inferred from homology"/>
<comment type="function">
    <text evidence="3">Covalently attaches a chromophore to Cys residue(s) of phycobiliproteins.</text>
</comment>
<dbReference type="PANTHER" id="PTHR35137:SF1">
    <property type="entry name" value="CHROMOPHORE LYASE CRL, CHLOROPLASTIC"/>
    <property type="match status" value="1"/>
</dbReference>
<comment type="caution">
    <text evidence="4">The sequence shown here is derived from an EMBL/GenBank/DDBJ whole genome shotgun (WGS) entry which is preliminary data.</text>
</comment>
<organism evidence="4 5">
    <name type="scientific">Limnothrix redekei LRLZ20PSL1</name>
    <dbReference type="NCBI Taxonomy" id="3112953"/>
    <lineage>
        <taxon>Bacteria</taxon>
        <taxon>Bacillati</taxon>
        <taxon>Cyanobacteriota</taxon>
        <taxon>Cyanophyceae</taxon>
        <taxon>Pseudanabaenales</taxon>
        <taxon>Pseudanabaenaceae</taxon>
        <taxon>Limnothrix</taxon>
    </lineage>
</organism>
<keyword evidence="5" id="KW-1185">Reference proteome</keyword>
<dbReference type="Proteomes" id="UP001604335">
    <property type="component" value="Unassembled WGS sequence"/>
</dbReference>
<dbReference type="RefSeq" id="WP_199291651.1">
    <property type="nucleotide sequence ID" value="NZ_JAZAQF010000044.1"/>
</dbReference>
<dbReference type="EMBL" id="JAZAQF010000044">
    <property type="protein sequence ID" value="MFG3817499.1"/>
    <property type="molecule type" value="Genomic_DNA"/>
</dbReference>
<keyword evidence="2 3" id="KW-0456">Lyase</keyword>
<dbReference type="EC" id="4.-.-.-" evidence="3"/>
<dbReference type="HAMAP" id="MF_01460">
    <property type="entry name" value="Chrphore_lyase_CpxT"/>
    <property type="match status" value="1"/>
</dbReference>
<dbReference type="Pfam" id="PF06206">
    <property type="entry name" value="CpeT"/>
    <property type="match status" value="1"/>
</dbReference>
<evidence type="ECO:0000256" key="3">
    <source>
        <dbReference type="HAMAP-Rule" id="MF_01460"/>
    </source>
</evidence>
<name>A0ABW7C8I9_9CYAN</name>
<comment type="similarity">
    <text evidence="1 3">Belongs to the CpcT/CpeT biliprotein lyase family.</text>
</comment>
<dbReference type="Gene3D" id="2.40.128.590">
    <property type="entry name" value="CpcT/CpeT domain"/>
    <property type="match status" value="1"/>
</dbReference>
<dbReference type="CDD" id="cd16338">
    <property type="entry name" value="CpcT"/>
    <property type="match status" value="1"/>
</dbReference>
<reference evidence="5" key="1">
    <citation type="journal article" date="2024" name="Algal Res.">
        <title>Biochemical, toxicological and genomic investigation of a high-biomass producing Limnothrix strain isolated from Italian shallow drinking water reservoir.</title>
        <authorList>
            <person name="Simonazzi M."/>
            <person name="Shishido T.K."/>
            <person name="Delbaje E."/>
            <person name="Wahlsten M."/>
            <person name="Fewer D.P."/>
            <person name="Sivonen K."/>
            <person name="Pezzolesi L."/>
            <person name="Pistocchi R."/>
        </authorList>
    </citation>
    <scope>NUCLEOTIDE SEQUENCE [LARGE SCALE GENOMIC DNA]</scope>
    <source>
        <strain evidence="5">LRLZ20PSL1</strain>
    </source>
</reference>
<protein>
    <recommendedName>
        <fullName evidence="3">Chromophore lyase CpcT/CpeT</fullName>
        <ecNumber evidence="3">4.-.-.-</ecNumber>
    </recommendedName>
</protein>
<evidence type="ECO:0000313" key="5">
    <source>
        <dbReference type="Proteomes" id="UP001604335"/>
    </source>
</evidence>
<gene>
    <name evidence="3" type="primary">cpcT</name>
    <name evidence="4" type="ORF">VPK24_07605</name>
</gene>
<dbReference type="InterPro" id="IPR038672">
    <property type="entry name" value="CpcT/CpeT_sf"/>
</dbReference>
<evidence type="ECO:0000313" key="4">
    <source>
        <dbReference type="EMBL" id="MFG3817499.1"/>
    </source>
</evidence>
<dbReference type="InterPro" id="IPR010404">
    <property type="entry name" value="CpcT/CpeT"/>
</dbReference>
<accession>A0ABW7C8I9</accession>
<sequence>MTQVSEAIAPAADLVTLGRWMAADFSNQAQAFENPPFFAHIRVCMRPLPIALLGGISFYVEQAYDYALNQPYRVRVLKLIEVNGQIQIENYAVAHEQEFFGASRQPDRLQALTADRLERLCHCNFLVSRTGQTFTGQVEPGKACMVTRKGKETYLDSQFEITADRFVSWDRGRDPETDEHVWGAVAGPFDFVKVASFADEVVAP</sequence>
<dbReference type="GO" id="GO:0016829">
    <property type="term" value="F:lyase activity"/>
    <property type="evidence" value="ECO:0007669"/>
    <property type="project" value="UniProtKB-KW"/>
</dbReference>
<evidence type="ECO:0000256" key="1">
    <source>
        <dbReference type="ARBA" id="ARBA00008206"/>
    </source>
</evidence>
<evidence type="ECO:0000256" key="2">
    <source>
        <dbReference type="ARBA" id="ARBA00023239"/>
    </source>
</evidence>